<evidence type="ECO:0000313" key="2">
    <source>
        <dbReference type="Proteomes" id="UP000321938"/>
    </source>
</evidence>
<organism evidence="1 2">
    <name type="scientific">Psychroserpens burtonensis</name>
    <dbReference type="NCBI Taxonomy" id="49278"/>
    <lineage>
        <taxon>Bacteria</taxon>
        <taxon>Pseudomonadati</taxon>
        <taxon>Bacteroidota</taxon>
        <taxon>Flavobacteriia</taxon>
        <taxon>Flavobacteriales</taxon>
        <taxon>Flavobacteriaceae</taxon>
        <taxon>Psychroserpens</taxon>
    </lineage>
</organism>
<name>A0A5C7BCM6_9FLAO</name>
<dbReference type="Proteomes" id="UP000321938">
    <property type="component" value="Unassembled WGS sequence"/>
</dbReference>
<dbReference type="EMBL" id="VOSB01000005">
    <property type="protein sequence ID" value="TXE19121.1"/>
    <property type="molecule type" value="Genomic_DNA"/>
</dbReference>
<dbReference type="STRING" id="1123037.GCA_000425305_00054"/>
<protein>
    <submittedName>
        <fullName evidence="1">Uncharacterized protein</fullName>
    </submittedName>
</protein>
<sequence>MTNYFLFFLIPSESYFKEQFNGHYYRVRPLNDINNRQNFSEYTYPPKQFVQNQRANIKNSPVFYSSIHPKTAVLEYVLNQKDEKENDLLALSVWNITCDRDIRVVNLLNEKNTKEGTKFLGINNTNSFKKYAESKFSAQDAQYMISLHEYFINSFCNKNSHIFSSYISYKCLYENPNFQVDILLYPSLVQNNSSINIALNTNFADKYLNLKRVYVVNTIRNEIERPTFYGDVMFFKNNLFEKEMILDNSTAMATLTHLDFRDSVK</sequence>
<comment type="caution">
    <text evidence="1">The sequence shown here is derived from an EMBL/GenBank/DDBJ whole genome shotgun (WGS) entry which is preliminary data.</text>
</comment>
<gene>
    <name evidence="1" type="ORF">ES692_04500</name>
</gene>
<keyword evidence="2" id="KW-1185">Reference proteome</keyword>
<evidence type="ECO:0000313" key="1">
    <source>
        <dbReference type="EMBL" id="TXE19121.1"/>
    </source>
</evidence>
<reference evidence="1 2" key="1">
    <citation type="submission" date="2019-08" db="EMBL/GenBank/DDBJ databases">
        <title>Genome of Psychroserpens burtonensis ACAM 167.</title>
        <authorList>
            <person name="Bowman J.P."/>
        </authorList>
    </citation>
    <scope>NUCLEOTIDE SEQUENCE [LARGE SCALE GENOMIC DNA]</scope>
    <source>
        <strain evidence="1 2">ACAM 167</strain>
    </source>
</reference>
<dbReference type="OrthoDB" id="761857at2"/>
<proteinExistence type="predicted"/>
<dbReference type="AlphaFoldDB" id="A0A5C7BCM6"/>
<accession>A0A5C7BCM6</accession>